<sequence length="161" mass="17777">MSDTSARDGAYPLMVAFVRDRAFALPESLLLPIFRELEQRAEPGTLRAWCHLFGKVWAADAADQFPAAQDLAALNELVNKFWSANRWGWAQLSEVEGGLLVTHHGAPIADDKAAPHLHWSCGLLEGFYEAIFKQLGADDSMKVRIEGASDDHFALTLRLSA</sequence>
<dbReference type="InterPro" id="IPR038470">
    <property type="entry name" value="Cellsynth_D_sf"/>
</dbReference>
<dbReference type="RefSeq" id="WP_331703496.1">
    <property type="nucleotide sequence ID" value="NZ_JAZHBO010000001.1"/>
</dbReference>
<proteinExistence type="predicted"/>
<dbReference type="EMBL" id="JAZHBO010000001">
    <property type="protein sequence ID" value="MEF2155455.1"/>
    <property type="molecule type" value="Genomic_DNA"/>
</dbReference>
<dbReference type="Proteomes" id="UP001356170">
    <property type="component" value="Unassembled WGS sequence"/>
</dbReference>
<dbReference type="Gene3D" id="3.30.70.2590">
    <property type="match status" value="1"/>
</dbReference>
<dbReference type="Pfam" id="PF03500">
    <property type="entry name" value="Cellsynth_D"/>
    <property type="match status" value="1"/>
</dbReference>
<evidence type="ECO:0008006" key="3">
    <source>
        <dbReference type="Google" id="ProtNLM"/>
    </source>
</evidence>
<comment type="caution">
    <text evidence="1">The sequence shown here is derived from an EMBL/GenBank/DDBJ whole genome shotgun (WGS) entry which is preliminary data.</text>
</comment>
<keyword evidence="2" id="KW-1185">Reference proteome</keyword>
<dbReference type="InterPro" id="IPR022798">
    <property type="entry name" value="BcsD_bac"/>
</dbReference>
<gene>
    <name evidence="1" type="ORF">V3390_04305</name>
</gene>
<evidence type="ECO:0000313" key="1">
    <source>
        <dbReference type="EMBL" id="MEF2155455.1"/>
    </source>
</evidence>
<evidence type="ECO:0000313" key="2">
    <source>
        <dbReference type="Proteomes" id="UP001356170"/>
    </source>
</evidence>
<protein>
    <recommendedName>
        <fullName evidence="3">Cellulose synthase subunit D</fullName>
    </recommendedName>
</protein>
<name>A0ABU7UY20_9GAMM</name>
<reference evidence="1 2" key="1">
    <citation type="submission" date="2024-01" db="EMBL/GenBank/DDBJ databases">
        <title>Novel species of the genus Luteimonas isolated from rivers.</title>
        <authorList>
            <person name="Lu H."/>
        </authorList>
    </citation>
    <scope>NUCLEOTIDE SEQUENCE [LARGE SCALE GENOMIC DNA]</scope>
    <source>
        <strain evidence="1 2">FXH3W</strain>
    </source>
</reference>
<organism evidence="1 2">
    <name type="scientific">Aquilutibacter rugosus</name>
    <dbReference type="NCBI Taxonomy" id="3115820"/>
    <lineage>
        <taxon>Bacteria</taxon>
        <taxon>Pseudomonadati</taxon>
        <taxon>Pseudomonadota</taxon>
        <taxon>Gammaproteobacteria</taxon>
        <taxon>Lysobacterales</taxon>
        <taxon>Lysobacteraceae</taxon>
        <taxon>Aquilutibacter</taxon>
    </lineage>
</organism>
<accession>A0ABU7UY20</accession>